<dbReference type="InterPro" id="IPR021878">
    <property type="entry name" value="TgpA_N"/>
</dbReference>
<dbReference type="STRING" id="1045774.SAMN05421872_10512"/>
<feature type="transmembrane region" description="Helical" evidence="2">
    <location>
        <begin position="224"/>
        <end position="244"/>
    </location>
</feature>
<feature type="region of interest" description="Disordered" evidence="1">
    <location>
        <begin position="770"/>
        <end position="799"/>
    </location>
</feature>
<feature type="region of interest" description="Disordered" evidence="1">
    <location>
        <begin position="311"/>
        <end position="330"/>
    </location>
</feature>
<dbReference type="AlphaFoldDB" id="A0A1G6QTV2"/>
<feature type="transmembrane region" description="Helical" evidence="2">
    <location>
        <begin position="616"/>
        <end position="638"/>
    </location>
</feature>
<sequence length="799" mass="84203">MSRAPRTASALTASLLTAAVAAATTWVAMLSWRGFAEDSAGYLRPLLLLAAVVAASGALGRWYRVPGALLFPLQVLLSAAAACWILVGSPVPLGASYAELIDVFSDAGASANQYAPPVPQRVSPIDPLLIAGGLACLLLVDLIAGTLRRVPLAGLPLLAVFTVPVSMLDDGLSWWIFALCAAGFLALLFLHENEQIARWGRPLGTDPTITDPSTFTVRTGAARASAGAIGGVATALAIVVPLAIPTLDLHLFDFGPGSGGDDEITLENPMTDLRRDLKRDVDLDLLRVTTDDPTPSYLRISVLNRFSDEEWTSGDRSIPTDQLPDGAMPPLLGVDDTVPRVEHDYSISVGSAFRSSWLPTQAPISAITAEGDWRYDDATMDFIAGDEDLDTAGLSYDLTSVDLELDAADMAAAPPSAGLVGSEFTSVPDDLTPMARDLALAVTENATSPFERAVALQQWFRDGGGFRYSLDVDLGNGADDLEAFLTDRVGYCEQFASAMAVMAREIGIPARVAVGFLSPERVSRSTYQYSSFDLHAWPEIFIPGSGWVAFEPTPAGRASGVPSYTDIEVGNAAPIPTPSATASNPDDRPSRGQSESASPTASADPRASSGDDAGGGFPWLPVGGGVVGALLLAGLLTLPRTLRRARRTRRLDGDPETVWAELRDSAVDLGVPWPAQRSPRETREHLVGFLGDPADEGPAAERPAHGRHVAPGPASSLDRIVIALERSRYARSGAGEAGLLREDLVASIAGLRAGATPRAVRRADWWPRSLLGSPAADSRRPGTSRPAESVHGGVVDHAG</sequence>
<dbReference type="InterPro" id="IPR038765">
    <property type="entry name" value="Papain-like_cys_pep_sf"/>
</dbReference>
<feature type="compositionally biased region" description="Polar residues" evidence="1">
    <location>
        <begin position="591"/>
        <end position="601"/>
    </location>
</feature>
<organism evidence="4 5">
    <name type="scientific">Nocardioides lianchengensis</name>
    <dbReference type="NCBI Taxonomy" id="1045774"/>
    <lineage>
        <taxon>Bacteria</taxon>
        <taxon>Bacillati</taxon>
        <taxon>Actinomycetota</taxon>
        <taxon>Actinomycetes</taxon>
        <taxon>Propionibacteriales</taxon>
        <taxon>Nocardioidaceae</taxon>
        <taxon>Nocardioides</taxon>
    </lineage>
</organism>
<dbReference type="InterPro" id="IPR002931">
    <property type="entry name" value="Transglutaminase-like"/>
</dbReference>
<feature type="domain" description="Transglutaminase-like" evidence="3">
    <location>
        <begin position="484"/>
        <end position="554"/>
    </location>
</feature>
<gene>
    <name evidence="4" type="ORF">SAMN05421872_10512</name>
</gene>
<dbReference type="Pfam" id="PF01841">
    <property type="entry name" value="Transglut_core"/>
    <property type="match status" value="1"/>
</dbReference>
<evidence type="ECO:0000313" key="4">
    <source>
        <dbReference type="EMBL" id="SDC95364.1"/>
    </source>
</evidence>
<feature type="transmembrane region" description="Helical" evidence="2">
    <location>
        <begin position="70"/>
        <end position="87"/>
    </location>
</feature>
<dbReference type="Gene3D" id="3.10.620.30">
    <property type="match status" value="1"/>
</dbReference>
<dbReference type="OrthoDB" id="9804023at2"/>
<protein>
    <submittedName>
        <fullName evidence="4">Transglutaminase-like superfamily protein</fullName>
    </submittedName>
</protein>
<feature type="compositionally biased region" description="Low complexity" evidence="1">
    <location>
        <begin position="571"/>
        <end position="584"/>
    </location>
</feature>
<accession>A0A1G6QTV2</accession>
<dbReference type="EMBL" id="FMZM01000005">
    <property type="protein sequence ID" value="SDC95364.1"/>
    <property type="molecule type" value="Genomic_DNA"/>
</dbReference>
<dbReference type="Proteomes" id="UP000199034">
    <property type="component" value="Unassembled WGS sequence"/>
</dbReference>
<keyword evidence="2" id="KW-0472">Membrane</keyword>
<keyword evidence="2" id="KW-0812">Transmembrane</keyword>
<evidence type="ECO:0000259" key="3">
    <source>
        <dbReference type="SMART" id="SM00460"/>
    </source>
</evidence>
<evidence type="ECO:0000256" key="2">
    <source>
        <dbReference type="SAM" id="Phobius"/>
    </source>
</evidence>
<dbReference type="InterPro" id="IPR052901">
    <property type="entry name" value="Bact_TGase-like"/>
</dbReference>
<name>A0A1G6QTV2_9ACTN</name>
<feature type="transmembrane region" description="Helical" evidence="2">
    <location>
        <begin position="125"/>
        <end position="143"/>
    </location>
</feature>
<feature type="transmembrane region" description="Helical" evidence="2">
    <location>
        <begin position="174"/>
        <end position="191"/>
    </location>
</feature>
<dbReference type="SMART" id="SM00460">
    <property type="entry name" value="TGc"/>
    <property type="match status" value="1"/>
</dbReference>
<reference evidence="4 5" key="1">
    <citation type="submission" date="2016-10" db="EMBL/GenBank/DDBJ databases">
        <authorList>
            <person name="de Groot N.N."/>
        </authorList>
    </citation>
    <scope>NUCLEOTIDE SEQUENCE [LARGE SCALE GENOMIC DNA]</scope>
    <source>
        <strain evidence="4 5">CGMCC 4.6858</strain>
    </source>
</reference>
<keyword evidence="5" id="KW-1185">Reference proteome</keyword>
<evidence type="ECO:0000313" key="5">
    <source>
        <dbReference type="Proteomes" id="UP000199034"/>
    </source>
</evidence>
<dbReference type="PANTHER" id="PTHR42736">
    <property type="entry name" value="PROTEIN-GLUTAMINE GAMMA-GLUTAMYLTRANSFERASE"/>
    <property type="match status" value="1"/>
</dbReference>
<dbReference type="Pfam" id="PF11992">
    <property type="entry name" value="TgpA_N"/>
    <property type="match status" value="1"/>
</dbReference>
<keyword evidence="2" id="KW-1133">Transmembrane helix</keyword>
<proteinExistence type="predicted"/>
<dbReference type="SUPFAM" id="SSF54001">
    <property type="entry name" value="Cysteine proteinases"/>
    <property type="match status" value="1"/>
</dbReference>
<dbReference type="PANTHER" id="PTHR42736:SF1">
    <property type="entry name" value="PROTEIN-GLUTAMINE GAMMA-GLUTAMYLTRANSFERASE"/>
    <property type="match status" value="1"/>
</dbReference>
<feature type="region of interest" description="Disordered" evidence="1">
    <location>
        <begin position="693"/>
        <end position="712"/>
    </location>
</feature>
<evidence type="ECO:0000256" key="1">
    <source>
        <dbReference type="SAM" id="MobiDB-lite"/>
    </source>
</evidence>
<feature type="region of interest" description="Disordered" evidence="1">
    <location>
        <begin position="561"/>
        <end position="615"/>
    </location>
</feature>
<feature type="transmembrane region" description="Helical" evidence="2">
    <location>
        <begin position="150"/>
        <end position="168"/>
    </location>
</feature>
<feature type="transmembrane region" description="Helical" evidence="2">
    <location>
        <begin position="46"/>
        <end position="63"/>
    </location>
</feature>
<dbReference type="RefSeq" id="WP_090854612.1">
    <property type="nucleotide sequence ID" value="NZ_FMZM01000005.1"/>
</dbReference>